<keyword evidence="3 10" id="KW-0808">Transferase</keyword>
<evidence type="ECO:0000256" key="10">
    <source>
        <dbReference type="RuleBase" id="RU366026"/>
    </source>
</evidence>
<evidence type="ECO:0000256" key="4">
    <source>
        <dbReference type="ARBA" id="ARBA00022741"/>
    </source>
</evidence>
<protein>
    <recommendedName>
        <fullName evidence="8">Corrinoid adenosyltransferase MMAB</fullName>
    </recommendedName>
    <alternativeName>
        <fullName evidence="9">ATP:co(I)rrinoid adenosyltransferase MMAB</fullName>
    </alternativeName>
</protein>
<gene>
    <name evidence="13" type="primary">MMAB</name>
    <name evidence="13" type="ORF">TR148894</name>
</gene>
<dbReference type="FunFam" id="1.20.1200.10:FF:000001">
    <property type="entry name" value="Cob(I)yrinic acid a,c-diamide adenosyltransferase"/>
    <property type="match status" value="1"/>
</dbReference>
<comment type="catalytic activity">
    <reaction evidence="6">
        <text>cob(I)alamin-[corrinoid adenosyltransferase] + ATP = apo-[corrinoid adenosyltransferase] + adenosylcob(III)alamin + triphosphate</text>
        <dbReference type="Rhea" id="RHEA:56796"/>
        <dbReference type="Rhea" id="RHEA-COMP:14743"/>
        <dbReference type="Rhea" id="RHEA-COMP:14744"/>
        <dbReference type="ChEBI" id="CHEBI:18036"/>
        <dbReference type="ChEBI" id="CHEBI:18408"/>
        <dbReference type="ChEBI" id="CHEBI:30616"/>
        <dbReference type="ChEBI" id="CHEBI:60488"/>
        <dbReference type="ChEBI" id="CHEBI:83228"/>
    </reaction>
    <physiologicalReaction direction="left-to-right" evidence="6">
        <dbReference type="Rhea" id="RHEA:56797"/>
    </physiologicalReaction>
</comment>
<evidence type="ECO:0000256" key="6">
    <source>
        <dbReference type="ARBA" id="ARBA00051988"/>
    </source>
</evidence>
<evidence type="ECO:0000256" key="7">
    <source>
        <dbReference type="ARBA" id="ARBA00056747"/>
    </source>
</evidence>
<comment type="similarity">
    <text evidence="1 10">Belongs to the Cob(I)alamin adenosyltransferase family.</text>
</comment>
<dbReference type="InterPro" id="IPR016030">
    <property type="entry name" value="CblAdoTrfase-like"/>
</dbReference>
<evidence type="ECO:0000256" key="1">
    <source>
        <dbReference type="ARBA" id="ARBA00007487"/>
    </source>
</evidence>
<evidence type="ECO:0000256" key="3">
    <source>
        <dbReference type="ARBA" id="ARBA00022679"/>
    </source>
</evidence>
<dbReference type="AlphaFoldDB" id="A0A0V0J5D6"/>
<reference evidence="13" key="1">
    <citation type="submission" date="2016-01" db="EMBL/GenBank/DDBJ databases">
        <title>Reference transcriptome for the parasite Schistocephalus solidus: insights into the molecular evolution of parasitism.</title>
        <authorList>
            <person name="Hebert F.O."/>
            <person name="Grambauer S."/>
            <person name="Barber I."/>
            <person name="Landry C.R."/>
            <person name="Aubin-Horth N."/>
        </authorList>
    </citation>
    <scope>NUCLEOTIDE SEQUENCE</scope>
</reference>
<dbReference type="InterPro" id="IPR029499">
    <property type="entry name" value="PduO-typ"/>
</dbReference>
<dbReference type="Gene3D" id="1.20.1200.10">
    <property type="entry name" value="Cobalamin adenosyltransferase-like"/>
    <property type="match status" value="1"/>
</dbReference>
<feature type="domain" description="Cobalamin adenosyltransferase-like" evidence="12">
    <location>
        <begin position="85"/>
        <end position="289"/>
    </location>
</feature>
<organism evidence="13">
    <name type="scientific">Schistocephalus solidus</name>
    <name type="common">Tapeworm</name>
    <dbReference type="NCBI Taxonomy" id="70667"/>
    <lineage>
        <taxon>Eukaryota</taxon>
        <taxon>Metazoa</taxon>
        <taxon>Spiralia</taxon>
        <taxon>Lophotrochozoa</taxon>
        <taxon>Platyhelminthes</taxon>
        <taxon>Cestoda</taxon>
        <taxon>Eucestoda</taxon>
        <taxon>Diphyllobothriidea</taxon>
        <taxon>Diphyllobothriidae</taxon>
        <taxon>Schistocephalus</taxon>
    </lineage>
</organism>
<dbReference type="GO" id="GO:0009235">
    <property type="term" value="P:cobalamin metabolic process"/>
    <property type="evidence" value="ECO:0007669"/>
    <property type="project" value="UniProtKB-ARBA"/>
</dbReference>
<evidence type="ECO:0000256" key="2">
    <source>
        <dbReference type="ARBA" id="ARBA00011233"/>
    </source>
</evidence>
<evidence type="ECO:0000259" key="12">
    <source>
        <dbReference type="Pfam" id="PF01923"/>
    </source>
</evidence>
<comment type="function">
    <text evidence="7">Converts cob(I)alamin to adenosylcobalamin (adenosylcob(III)alamin), a coenzyme for methylmalonyl-CoA mutase, therefore participates in the final step of the vitamin B12 conversion. Generates adenosylcobalamin (AdoCbl) and directly delivers the cofactor to MUT in a transfer that is stimulated by ATP-binding to MMAB and gated by MMAA.</text>
</comment>
<dbReference type="Pfam" id="PF01923">
    <property type="entry name" value="Cob_adeno_trans"/>
    <property type="match status" value="1"/>
</dbReference>
<evidence type="ECO:0000256" key="9">
    <source>
        <dbReference type="ARBA" id="ARBA00075216"/>
    </source>
</evidence>
<keyword evidence="4 10" id="KW-0547">Nucleotide-binding</keyword>
<evidence type="ECO:0000256" key="5">
    <source>
        <dbReference type="ARBA" id="ARBA00022840"/>
    </source>
</evidence>
<comment type="subunit">
    <text evidence="2">Homotrimer.</text>
</comment>
<dbReference type="GO" id="GO:0005524">
    <property type="term" value="F:ATP binding"/>
    <property type="evidence" value="ECO:0007669"/>
    <property type="project" value="UniProtKB-UniRule"/>
</dbReference>
<dbReference type="SUPFAM" id="SSF89028">
    <property type="entry name" value="Cobalamin adenosyltransferase-like"/>
    <property type="match status" value="1"/>
</dbReference>
<proteinExistence type="inferred from homology"/>
<keyword evidence="5 10" id="KW-0067">ATP-binding</keyword>
<sequence length="304" mass="33412">MPGSLLVDQPSKTRLSEENREESKGENRPATTQTPVVQPYSLSILPSLSATMQSALSSVCLTTFGRTLSIIGNANKTIVARSMKIYTRTGDKGSSALFTGERRPKTDEVFHALGTIDELSSSIGLALAHLAERQGSLRKFMTQNPNYDLERLRQQLLSIQCRLQDLGSCVATPIPNVPDTASEKEKIGVRSKRHSRANFPAHAVPQELEPWIDEMTVQLKPLRKFVLPSGGVVATSLHVARTICRRAEREIVAVNEARTSVGDSLAVEVAATTYINRLSDYLFTAARFAAEAFCVPEEPYKKLN</sequence>
<evidence type="ECO:0000256" key="11">
    <source>
        <dbReference type="SAM" id="MobiDB-lite"/>
    </source>
</evidence>
<feature type="compositionally biased region" description="Basic and acidic residues" evidence="11">
    <location>
        <begin position="14"/>
        <end position="27"/>
    </location>
</feature>
<dbReference type="EMBL" id="GEEE01002668">
    <property type="protein sequence ID" value="JAP60557.1"/>
    <property type="molecule type" value="Transcribed_RNA"/>
</dbReference>
<dbReference type="PANTHER" id="PTHR12213:SF0">
    <property type="entry name" value="CORRINOID ADENOSYLTRANSFERASE MMAB"/>
    <property type="match status" value="1"/>
</dbReference>
<evidence type="ECO:0000313" key="13">
    <source>
        <dbReference type="EMBL" id="JAP60557.1"/>
    </source>
</evidence>
<dbReference type="NCBIfam" id="TIGR00636">
    <property type="entry name" value="PduO_Nterm"/>
    <property type="match status" value="1"/>
</dbReference>
<evidence type="ECO:0000256" key="8">
    <source>
        <dbReference type="ARBA" id="ARBA00071654"/>
    </source>
</evidence>
<dbReference type="InterPro" id="IPR036451">
    <property type="entry name" value="CblAdoTrfase-like_sf"/>
</dbReference>
<dbReference type="PANTHER" id="PTHR12213">
    <property type="entry name" value="CORRINOID ADENOSYLTRANSFERASE"/>
    <property type="match status" value="1"/>
</dbReference>
<name>A0A0V0J5D6_SCHSO</name>
<feature type="region of interest" description="Disordered" evidence="11">
    <location>
        <begin position="1"/>
        <end position="35"/>
    </location>
</feature>
<dbReference type="GO" id="GO:0008817">
    <property type="term" value="F:corrinoid adenosyltransferase activity"/>
    <property type="evidence" value="ECO:0007669"/>
    <property type="project" value="TreeGrafter"/>
</dbReference>
<accession>A0A0V0J5D6</accession>